<dbReference type="Gene3D" id="2.70.70.10">
    <property type="entry name" value="Glucose Permease (Domain IIA)"/>
    <property type="match status" value="1"/>
</dbReference>
<dbReference type="Proteomes" id="UP001580928">
    <property type="component" value="Unassembled WGS sequence"/>
</dbReference>
<protein>
    <submittedName>
        <fullName evidence="4">M23 family metallopeptidase</fullName>
        <ecNumber evidence="4">3.4.-.-</ecNumber>
    </submittedName>
</protein>
<keyword evidence="2" id="KW-0812">Transmembrane</keyword>
<dbReference type="GO" id="GO:0016787">
    <property type="term" value="F:hydrolase activity"/>
    <property type="evidence" value="ECO:0007669"/>
    <property type="project" value="UniProtKB-KW"/>
</dbReference>
<accession>A0ABV5CC70</accession>
<dbReference type="PANTHER" id="PTHR21666">
    <property type="entry name" value="PEPTIDASE-RELATED"/>
    <property type="match status" value="1"/>
</dbReference>
<evidence type="ECO:0000256" key="2">
    <source>
        <dbReference type="SAM" id="Phobius"/>
    </source>
</evidence>
<dbReference type="PANTHER" id="PTHR21666:SF289">
    <property type="entry name" value="L-ALA--D-GLU ENDOPEPTIDASE"/>
    <property type="match status" value="1"/>
</dbReference>
<proteinExistence type="predicted"/>
<evidence type="ECO:0000313" key="5">
    <source>
        <dbReference type="Proteomes" id="UP001580928"/>
    </source>
</evidence>
<keyword evidence="4" id="KW-0378">Hydrolase</keyword>
<dbReference type="CDD" id="cd12797">
    <property type="entry name" value="M23_peptidase"/>
    <property type="match status" value="1"/>
</dbReference>
<dbReference type="EC" id="3.4.-.-" evidence="4"/>
<comment type="caution">
    <text evidence="4">The sequence shown here is derived from an EMBL/GenBank/DDBJ whole genome shotgun (WGS) entry which is preliminary data.</text>
</comment>
<keyword evidence="2" id="KW-0472">Membrane</keyword>
<dbReference type="RefSeq" id="WP_375556677.1">
    <property type="nucleotide sequence ID" value="NZ_JBBVGT010000002.1"/>
</dbReference>
<organism evidence="4 5">
    <name type="scientific">Albibacterium profundi</name>
    <dbReference type="NCBI Taxonomy" id="3134906"/>
    <lineage>
        <taxon>Bacteria</taxon>
        <taxon>Pseudomonadati</taxon>
        <taxon>Bacteroidota</taxon>
        <taxon>Sphingobacteriia</taxon>
        <taxon>Sphingobacteriales</taxon>
        <taxon>Sphingobacteriaceae</taxon>
        <taxon>Albibacterium</taxon>
    </lineage>
</organism>
<feature type="domain" description="M23ase beta-sheet core" evidence="3">
    <location>
        <begin position="189"/>
        <end position="282"/>
    </location>
</feature>
<keyword evidence="2" id="KW-1133">Transmembrane helix</keyword>
<gene>
    <name evidence="4" type="ORF">WKR92_04720</name>
</gene>
<dbReference type="InterPro" id="IPR050570">
    <property type="entry name" value="Cell_wall_metabolism_enzyme"/>
</dbReference>
<evidence type="ECO:0000313" key="4">
    <source>
        <dbReference type="EMBL" id="MFB5945130.1"/>
    </source>
</evidence>
<keyword evidence="5" id="KW-1185">Reference proteome</keyword>
<evidence type="ECO:0000256" key="1">
    <source>
        <dbReference type="ARBA" id="ARBA00022729"/>
    </source>
</evidence>
<dbReference type="EMBL" id="JBBVGT010000002">
    <property type="protein sequence ID" value="MFB5945130.1"/>
    <property type="molecule type" value="Genomic_DNA"/>
</dbReference>
<name>A0ABV5CC70_9SPHI</name>
<dbReference type="Pfam" id="PF01551">
    <property type="entry name" value="Peptidase_M23"/>
    <property type="match status" value="1"/>
</dbReference>
<keyword evidence="1" id="KW-0732">Signal</keyword>
<feature type="transmembrane region" description="Helical" evidence="2">
    <location>
        <begin position="36"/>
        <end position="58"/>
    </location>
</feature>
<dbReference type="InterPro" id="IPR016047">
    <property type="entry name" value="M23ase_b-sheet_dom"/>
</dbReference>
<dbReference type="InterPro" id="IPR011055">
    <property type="entry name" value="Dup_hybrid_motif"/>
</dbReference>
<dbReference type="SUPFAM" id="SSF51261">
    <property type="entry name" value="Duplicated hybrid motif"/>
    <property type="match status" value="1"/>
</dbReference>
<evidence type="ECO:0000259" key="3">
    <source>
        <dbReference type="Pfam" id="PF01551"/>
    </source>
</evidence>
<sequence length="289" mass="32516">MQRGIKAFIETLKRKYQIKLLQDDSFKEKLSLKAPMWVFISSFVALMLVVLFIVLLVARYSPLQEYFVTDYNENRRDLVEAYGRIDSLSRLVSDNELYLDNIQGVLSGSVGETIEQAVAREEKQMREAKPATETTELSEDEQVLRDLLLSGTSAKALDDDVGERGISSYTFYSPVKGIVSAQYDEELQHFATDIATKLNEPIKTTLDGHVIFASFTPATGYVIIVQHFDNIISVYKHCAVLLKKVGSFVRGGEVIAMVGNTGELSTGPHLHFELWHYGNPVDAENYITF</sequence>
<reference evidence="4 5" key="1">
    <citation type="submission" date="2024-04" db="EMBL/GenBank/DDBJ databases">
        <title>Albibacterium profundi sp. nov., isolated from sediment of the Challenger Deep of Mariana Trench.</title>
        <authorList>
            <person name="Wang Y."/>
        </authorList>
    </citation>
    <scope>NUCLEOTIDE SEQUENCE [LARGE SCALE GENOMIC DNA]</scope>
    <source>
        <strain evidence="4 5">RHL897</strain>
    </source>
</reference>